<keyword evidence="3" id="KW-0282">Flagellum</keyword>
<dbReference type="EMBL" id="WSFT01000028">
    <property type="protein sequence ID" value="MBS4538149.1"/>
    <property type="molecule type" value="Genomic_DNA"/>
</dbReference>
<comment type="caution">
    <text evidence="3">The sequence shown here is derived from an EMBL/GenBank/DDBJ whole genome shotgun (WGS) entry which is preliminary data.</text>
</comment>
<dbReference type="Proteomes" id="UP000724672">
    <property type="component" value="Unassembled WGS sequence"/>
</dbReference>
<keyword evidence="3" id="KW-0969">Cilium</keyword>
<protein>
    <submittedName>
        <fullName evidence="3">Flagellar protein FlgN</fullName>
    </submittedName>
</protein>
<keyword evidence="4" id="KW-1185">Reference proteome</keyword>
<dbReference type="Pfam" id="PF05130">
    <property type="entry name" value="FlgN"/>
    <property type="match status" value="1"/>
</dbReference>
<accession>A0A942Z8M1</accession>
<dbReference type="SUPFAM" id="SSF140566">
    <property type="entry name" value="FlgN-like"/>
    <property type="match status" value="1"/>
</dbReference>
<keyword evidence="3" id="KW-0966">Cell projection</keyword>
<reference evidence="3" key="1">
    <citation type="submission" date="2019-12" db="EMBL/GenBank/DDBJ databases">
        <title>Clostridiaceae gen. nov. sp. nov., isolated from sediment in Xinjiang, China.</title>
        <authorList>
            <person name="Zhang R."/>
        </authorList>
    </citation>
    <scope>NUCLEOTIDE SEQUENCE</scope>
    <source>
        <strain evidence="3">D2Q-11</strain>
    </source>
</reference>
<feature type="region of interest" description="Disordered" evidence="2">
    <location>
        <begin position="143"/>
        <end position="162"/>
    </location>
</feature>
<keyword evidence="1" id="KW-1005">Bacterial flagellum biogenesis</keyword>
<dbReference type="InterPro" id="IPR007809">
    <property type="entry name" value="FlgN-like"/>
</dbReference>
<evidence type="ECO:0000256" key="1">
    <source>
        <dbReference type="ARBA" id="ARBA00022795"/>
    </source>
</evidence>
<proteinExistence type="predicted"/>
<dbReference type="AlphaFoldDB" id="A0A942Z8M1"/>
<evidence type="ECO:0000313" key="3">
    <source>
        <dbReference type="EMBL" id="MBS4538149.1"/>
    </source>
</evidence>
<gene>
    <name evidence="3" type="ORF">GOQ27_06725</name>
</gene>
<name>A0A942Z8M1_9FIRM</name>
<sequence length="162" mass="18711">MENLVEILNKVLSEEIIVYKELLEVIEKKTDILVKGDIKELDKITSEEHNIINKLGKFENLREKVIFNIGHRRGIKETLDVTSLLEIVNEDEREEISRLKDDIVEVLSNIKDRNDLNSSLIKDSLDYISLNLNLLTQNDTELTYGSDKKKSQSPKSLFNKKA</sequence>
<dbReference type="InterPro" id="IPR036679">
    <property type="entry name" value="FlgN-like_sf"/>
</dbReference>
<organism evidence="3 4">
    <name type="scientific">Anaeromonas frigoriresistens</name>
    <dbReference type="NCBI Taxonomy" id="2683708"/>
    <lineage>
        <taxon>Bacteria</taxon>
        <taxon>Bacillati</taxon>
        <taxon>Bacillota</taxon>
        <taxon>Tissierellia</taxon>
        <taxon>Tissierellales</taxon>
        <taxon>Thermohalobacteraceae</taxon>
        <taxon>Anaeromonas</taxon>
    </lineage>
</organism>
<evidence type="ECO:0000256" key="2">
    <source>
        <dbReference type="SAM" id="MobiDB-lite"/>
    </source>
</evidence>
<evidence type="ECO:0000313" key="4">
    <source>
        <dbReference type="Proteomes" id="UP000724672"/>
    </source>
</evidence>
<dbReference type="GO" id="GO:0044780">
    <property type="term" value="P:bacterial-type flagellum assembly"/>
    <property type="evidence" value="ECO:0007669"/>
    <property type="project" value="InterPro"/>
</dbReference>
<dbReference type="Gene3D" id="1.20.58.300">
    <property type="entry name" value="FlgN-like"/>
    <property type="match status" value="1"/>
</dbReference>
<dbReference type="RefSeq" id="WP_203366069.1">
    <property type="nucleotide sequence ID" value="NZ_WSFT01000028.1"/>
</dbReference>